<reference evidence="3" key="1">
    <citation type="journal article" date="2023" name="Mol. Phylogenet. Evol.">
        <title>Genome-scale phylogeny and comparative genomics of the fungal order Sordariales.</title>
        <authorList>
            <person name="Hensen N."/>
            <person name="Bonometti L."/>
            <person name="Westerberg I."/>
            <person name="Brannstrom I.O."/>
            <person name="Guillou S."/>
            <person name="Cros-Aarteil S."/>
            <person name="Calhoun S."/>
            <person name="Haridas S."/>
            <person name="Kuo A."/>
            <person name="Mondo S."/>
            <person name="Pangilinan J."/>
            <person name="Riley R."/>
            <person name="LaButti K."/>
            <person name="Andreopoulos B."/>
            <person name="Lipzen A."/>
            <person name="Chen C."/>
            <person name="Yan M."/>
            <person name="Daum C."/>
            <person name="Ng V."/>
            <person name="Clum A."/>
            <person name="Steindorff A."/>
            <person name="Ohm R.A."/>
            <person name="Martin F."/>
            <person name="Silar P."/>
            <person name="Natvig D.O."/>
            <person name="Lalanne C."/>
            <person name="Gautier V."/>
            <person name="Ament-Velasquez S.L."/>
            <person name="Kruys A."/>
            <person name="Hutchinson M.I."/>
            <person name="Powell A.J."/>
            <person name="Barry K."/>
            <person name="Miller A.N."/>
            <person name="Grigoriev I.V."/>
            <person name="Debuchy R."/>
            <person name="Gladieux P."/>
            <person name="Hiltunen Thoren M."/>
            <person name="Johannesson H."/>
        </authorList>
    </citation>
    <scope>NUCLEOTIDE SEQUENCE</scope>
    <source>
        <strain evidence="3">FGSC 1904</strain>
    </source>
</reference>
<gene>
    <name evidence="3" type="ORF">B0T20DRAFT_450559</name>
</gene>
<dbReference type="AlphaFoldDB" id="A0AAE0UEW3"/>
<comment type="caution">
    <text evidence="3">The sequence shown here is derived from an EMBL/GenBank/DDBJ whole genome shotgun (WGS) entry which is preliminary data.</text>
</comment>
<dbReference type="InterPro" id="IPR058525">
    <property type="entry name" value="DUF8212"/>
</dbReference>
<evidence type="ECO:0000259" key="2">
    <source>
        <dbReference type="Pfam" id="PF26640"/>
    </source>
</evidence>
<organism evidence="3 4">
    <name type="scientific">Sordaria brevicollis</name>
    <dbReference type="NCBI Taxonomy" id="83679"/>
    <lineage>
        <taxon>Eukaryota</taxon>
        <taxon>Fungi</taxon>
        <taxon>Dikarya</taxon>
        <taxon>Ascomycota</taxon>
        <taxon>Pezizomycotina</taxon>
        <taxon>Sordariomycetes</taxon>
        <taxon>Sordariomycetidae</taxon>
        <taxon>Sordariales</taxon>
        <taxon>Sordariaceae</taxon>
        <taxon>Sordaria</taxon>
    </lineage>
</organism>
<dbReference type="InterPro" id="IPR010730">
    <property type="entry name" value="HET"/>
</dbReference>
<feature type="domain" description="Heterokaryon incompatibility" evidence="1">
    <location>
        <begin position="22"/>
        <end position="107"/>
    </location>
</feature>
<dbReference type="PANTHER" id="PTHR10622">
    <property type="entry name" value="HET DOMAIN-CONTAINING PROTEIN"/>
    <property type="match status" value="1"/>
</dbReference>
<protein>
    <submittedName>
        <fullName evidence="3">Heterokaryon incompatibility protein-domain-containing protein</fullName>
    </submittedName>
</protein>
<dbReference type="Proteomes" id="UP001281003">
    <property type="component" value="Unassembled WGS sequence"/>
</dbReference>
<sequence>MRLIDTETLELHDFFELQAPAYAILSHTWEKDEITFQEMVTKSPSTMAKAGYKKIHNTCRLAQSRGQKWAWVDTCCIDKSSSAELTESINSMYRWYQKSEECYAYLVDFTPGSLPETELEQCRWFTRGFTLQELIAPKTVILFDREWNVVGEKKNERILHTISRITRISRDVLLLEKPPRDFAIAERMVWASTRKTTRPEDTAYCLLGIFEVHMPLIYGEGDNAFRRLQEEIIKRSTDLSIFAWGTPLNFQTEADKENMGIH</sequence>
<proteinExistence type="predicted"/>
<dbReference type="Pfam" id="PF26640">
    <property type="entry name" value="DUF8212"/>
    <property type="match status" value="1"/>
</dbReference>
<accession>A0AAE0UEW3</accession>
<feature type="domain" description="DUF8212" evidence="2">
    <location>
        <begin position="223"/>
        <end position="248"/>
    </location>
</feature>
<evidence type="ECO:0000313" key="4">
    <source>
        <dbReference type="Proteomes" id="UP001281003"/>
    </source>
</evidence>
<name>A0AAE0UEW3_SORBR</name>
<keyword evidence="4" id="KW-1185">Reference proteome</keyword>
<evidence type="ECO:0000259" key="1">
    <source>
        <dbReference type="Pfam" id="PF06985"/>
    </source>
</evidence>
<dbReference type="PANTHER" id="PTHR10622:SF12">
    <property type="entry name" value="HET DOMAIN-CONTAINING PROTEIN"/>
    <property type="match status" value="1"/>
</dbReference>
<dbReference type="Pfam" id="PF06985">
    <property type="entry name" value="HET"/>
    <property type="match status" value="1"/>
</dbReference>
<evidence type="ECO:0000313" key="3">
    <source>
        <dbReference type="EMBL" id="KAK3401528.1"/>
    </source>
</evidence>
<reference evidence="3" key="2">
    <citation type="submission" date="2023-07" db="EMBL/GenBank/DDBJ databases">
        <authorList>
            <consortium name="Lawrence Berkeley National Laboratory"/>
            <person name="Haridas S."/>
            <person name="Hensen N."/>
            <person name="Bonometti L."/>
            <person name="Westerberg I."/>
            <person name="Brannstrom I.O."/>
            <person name="Guillou S."/>
            <person name="Cros-Aarteil S."/>
            <person name="Calhoun S."/>
            <person name="Kuo A."/>
            <person name="Mondo S."/>
            <person name="Pangilinan J."/>
            <person name="Riley R."/>
            <person name="LaButti K."/>
            <person name="Andreopoulos B."/>
            <person name="Lipzen A."/>
            <person name="Chen C."/>
            <person name="Yanf M."/>
            <person name="Daum C."/>
            <person name="Ng V."/>
            <person name="Clum A."/>
            <person name="Steindorff A."/>
            <person name="Ohm R."/>
            <person name="Martin F."/>
            <person name="Silar P."/>
            <person name="Natvig D."/>
            <person name="Lalanne C."/>
            <person name="Gautier V."/>
            <person name="Ament-velasquez S.L."/>
            <person name="Kruys A."/>
            <person name="Hutchinson M.I."/>
            <person name="Powell A.J."/>
            <person name="Barry K."/>
            <person name="Miller A.N."/>
            <person name="Grigoriev I.V."/>
            <person name="Debuchy R."/>
            <person name="Gladieux P."/>
            <person name="Thoren M.H."/>
            <person name="Johannesson H."/>
        </authorList>
    </citation>
    <scope>NUCLEOTIDE SEQUENCE</scope>
    <source>
        <strain evidence="3">FGSC 1904</strain>
    </source>
</reference>
<dbReference type="EMBL" id="JAUTDP010000002">
    <property type="protein sequence ID" value="KAK3401528.1"/>
    <property type="molecule type" value="Genomic_DNA"/>
</dbReference>